<evidence type="ECO:0000259" key="1">
    <source>
        <dbReference type="SMART" id="SM00421"/>
    </source>
</evidence>
<dbReference type="EMBL" id="JAATTO010000018">
    <property type="protein sequence ID" value="MBC9979364.1"/>
    <property type="molecule type" value="Genomic_DNA"/>
</dbReference>
<keyword evidence="3" id="KW-1185">Reference proteome</keyword>
<dbReference type="RefSeq" id="WP_188105099.1">
    <property type="nucleotide sequence ID" value="NZ_JAANIH010000045.1"/>
</dbReference>
<evidence type="ECO:0000313" key="3">
    <source>
        <dbReference type="Proteomes" id="UP000639516"/>
    </source>
</evidence>
<dbReference type="InterPro" id="IPR000792">
    <property type="entry name" value="Tscrpt_reg_LuxR_C"/>
</dbReference>
<dbReference type="Gene3D" id="1.10.10.10">
    <property type="entry name" value="Winged helix-like DNA-binding domain superfamily/Winged helix DNA-binding domain"/>
    <property type="match status" value="1"/>
</dbReference>
<feature type="domain" description="HTH luxR-type" evidence="1">
    <location>
        <begin position="315"/>
        <end position="372"/>
    </location>
</feature>
<proteinExistence type="predicted"/>
<gene>
    <name evidence="2" type="ORF">HA482_14265</name>
</gene>
<comment type="caution">
    <text evidence="2">The sequence shown here is derived from an EMBL/GenBank/DDBJ whole genome shotgun (WGS) entry which is preliminary data.</text>
</comment>
<dbReference type="InterPro" id="IPR016032">
    <property type="entry name" value="Sig_transdc_resp-reg_C-effctor"/>
</dbReference>
<protein>
    <recommendedName>
        <fullName evidence="1">HTH luxR-type domain-containing protein</fullName>
    </recommendedName>
</protein>
<dbReference type="InterPro" id="IPR036388">
    <property type="entry name" value="WH-like_DNA-bd_sf"/>
</dbReference>
<dbReference type="Proteomes" id="UP000639516">
    <property type="component" value="Unassembled WGS sequence"/>
</dbReference>
<name>A0ABR7U7G3_9BRAD</name>
<evidence type="ECO:0000313" key="2">
    <source>
        <dbReference type="EMBL" id="MBC9979364.1"/>
    </source>
</evidence>
<accession>A0ABR7U7G3</accession>
<dbReference type="SUPFAM" id="SSF46894">
    <property type="entry name" value="C-terminal effector domain of the bipartite response regulators"/>
    <property type="match status" value="1"/>
</dbReference>
<dbReference type="SMART" id="SM00421">
    <property type="entry name" value="HTH_LUXR"/>
    <property type="match status" value="1"/>
</dbReference>
<organism evidence="2 3">
    <name type="scientific">Bradyrhizobium campsiandrae</name>
    <dbReference type="NCBI Taxonomy" id="1729892"/>
    <lineage>
        <taxon>Bacteria</taxon>
        <taxon>Pseudomonadati</taxon>
        <taxon>Pseudomonadota</taxon>
        <taxon>Alphaproteobacteria</taxon>
        <taxon>Hyphomicrobiales</taxon>
        <taxon>Nitrobacteraceae</taxon>
        <taxon>Bradyrhizobium</taxon>
    </lineage>
</organism>
<sequence>MRTGGLSDDAVLDLVGAIYDAALEQGRWSSVLERVDDAIGGRVLFGVYDPANGLSSLLSPRIDPARVQDLLGWAPRNPLLPLGIGRTPGEVFTIGDFISREQFTSSDFYNEWWQPAGFDTEPLTTNLLVDHNATGILTSHRPSHLSPFDDRQRRLFATLAQHLVRAVAIQRRTHQLDITGRAALAGLDGLDQGFVLVDALARPVFTNRRARELIEIGESIVVEDGALSAVGAEDGRCLQALIGSCSLNNPDRIGGEMSLQRPSGRLPLHVQVTPVGSEWSENAVPLASGWRSSAMVLITDPEPAARAELDALRERYGLTRAEAAFALEIVKGGGRKATAERLGIADGTARSHLSKIFDKTGVSRQAELVRLLLQK</sequence>
<reference evidence="2 3" key="1">
    <citation type="journal article" date="2020" name="Arch. Microbiol.">
        <title>Bradyrhizobium campsiandrae sp. nov., a nitrogen-fixing bacterial strain isolated from a native leguminous tree from the Amazon adapted to flooded conditions.</title>
        <authorList>
            <person name="Cabral Michel D."/>
            <person name="Martins da Costa E."/>
            <person name="Azarias Guimaraes A."/>
            <person name="Soares de Carvalho T."/>
            <person name="Santos de Castro Caputo P."/>
            <person name="Willems A."/>
            <person name="de Souza Moreira F.M."/>
        </authorList>
    </citation>
    <scope>NUCLEOTIDE SEQUENCE [LARGE SCALE GENOMIC DNA]</scope>
    <source>
        <strain evidence="3">INPA 384B</strain>
    </source>
</reference>